<dbReference type="PRINTS" id="PR00252">
    <property type="entry name" value="NRIONCHANNEL"/>
</dbReference>
<dbReference type="GO" id="GO:0004888">
    <property type="term" value="F:transmembrane signaling receptor activity"/>
    <property type="evidence" value="ECO:0007669"/>
    <property type="project" value="InterPro"/>
</dbReference>
<dbReference type="InterPro" id="IPR006202">
    <property type="entry name" value="Neur_chan_lig-bd"/>
</dbReference>
<keyword evidence="2" id="KW-0472">Membrane</keyword>
<dbReference type="Pfam" id="PF02931">
    <property type="entry name" value="Neur_chan_LBD"/>
    <property type="match status" value="1"/>
</dbReference>
<keyword evidence="3" id="KW-0732">Signal</keyword>
<dbReference type="InterPro" id="IPR018000">
    <property type="entry name" value="Neurotransmitter_ion_chnl_CS"/>
</dbReference>
<accession>A0A553PES6</accession>
<dbReference type="Gene3D" id="2.70.170.10">
    <property type="entry name" value="Neurotransmitter-gated ion-channel ligand-binding domain"/>
    <property type="match status" value="1"/>
</dbReference>
<feature type="domain" description="Neurotransmitter-gated ion-channel ligand-binding" evidence="4">
    <location>
        <begin position="27"/>
        <end position="196"/>
    </location>
</feature>
<keyword evidence="6" id="KW-1185">Reference proteome</keyword>
<proteinExistence type="inferred from homology"/>
<dbReference type="GO" id="GO:0016020">
    <property type="term" value="C:membrane"/>
    <property type="evidence" value="ECO:0007669"/>
    <property type="project" value="UniProtKB-SubCell"/>
</dbReference>
<reference evidence="5 6" key="1">
    <citation type="journal article" date="2018" name="Nat. Ecol. Evol.">
        <title>Genomic signatures of mitonuclear coevolution across populations of Tigriopus californicus.</title>
        <authorList>
            <person name="Barreto F.S."/>
            <person name="Watson E.T."/>
            <person name="Lima T.G."/>
            <person name="Willett C.S."/>
            <person name="Edmands S."/>
            <person name="Li W."/>
            <person name="Burton R.S."/>
        </authorList>
    </citation>
    <scope>NUCLEOTIDE SEQUENCE [LARGE SCALE GENOMIC DNA]</scope>
    <source>
        <strain evidence="5 6">San Diego</strain>
    </source>
</reference>
<dbReference type="SUPFAM" id="SSF63712">
    <property type="entry name" value="Nicotinic receptor ligand binding domain-like"/>
    <property type="match status" value="1"/>
</dbReference>
<evidence type="ECO:0000313" key="6">
    <source>
        <dbReference type="Proteomes" id="UP000318571"/>
    </source>
</evidence>
<dbReference type="InterPro" id="IPR036734">
    <property type="entry name" value="Neur_chan_lig-bd_sf"/>
</dbReference>
<evidence type="ECO:0000313" key="5">
    <source>
        <dbReference type="EMBL" id="TRY76189.1"/>
    </source>
</evidence>
<comment type="caution">
    <text evidence="5">The sequence shown here is derived from an EMBL/GenBank/DDBJ whole genome shotgun (WGS) entry which is preliminary data.</text>
</comment>
<dbReference type="PROSITE" id="PS00236">
    <property type="entry name" value="NEUROTR_ION_CHANNEL"/>
    <property type="match status" value="1"/>
</dbReference>
<dbReference type="PANTHER" id="PTHR18945">
    <property type="entry name" value="NEUROTRANSMITTER GATED ION CHANNEL"/>
    <property type="match status" value="1"/>
</dbReference>
<keyword evidence="3" id="KW-0813">Transport</keyword>
<dbReference type="AlphaFoldDB" id="A0A553PES6"/>
<dbReference type="InterPro" id="IPR006201">
    <property type="entry name" value="Neur_channel"/>
</dbReference>
<dbReference type="GO" id="GO:0005230">
    <property type="term" value="F:extracellular ligand-gated monoatomic ion channel activity"/>
    <property type="evidence" value="ECO:0007669"/>
    <property type="project" value="InterPro"/>
</dbReference>
<dbReference type="OrthoDB" id="6359347at2759"/>
<dbReference type="EMBL" id="VCGU01000004">
    <property type="protein sequence ID" value="TRY76189.1"/>
    <property type="molecule type" value="Genomic_DNA"/>
</dbReference>
<sequence>MNAAGFVLLIGSVQPVLGVNLSDLVFLPDNYDFQTIPPTPLGGPLMVNYSIFLGGILAIDEPTQSISIECILRSHWQDPRIQTTMNQSGNMDYVILNRNPTSLIWFPDVYVDSAKSIEVPAYVLTPEYLRIYPDKTLLYALKITLDLSCPMDFSNYPVDTQHCYVLFESWSTVMTLIKFGWNETGSRIRENLNLNQHYLEVDLCGKEMVFYETGKLRRTPPSMDR</sequence>
<organism evidence="5 6">
    <name type="scientific">Tigriopus californicus</name>
    <name type="common">Marine copepod</name>
    <dbReference type="NCBI Taxonomy" id="6832"/>
    <lineage>
        <taxon>Eukaryota</taxon>
        <taxon>Metazoa</taxon>
        <taxon>Ecdysozoa</taxon>
        <taxon>Arthropoda</taxon>
        <taxon>Crustacea</taxon>
        <taxon>Multicrustacea</taxon>
        <taxon>Hexanauplia</taxon>
        <taxon>Copepoda</taxon>
        <taxon>Harpacticoida</taxon>
        <taxon>Harpacticidae</taxon>
        <taxon>Tigriopus</taxon>
    </lineage>
</organism>
<feature type="signal peptide" evidence="3">
    <location>
        <begin position="1"/>
        <end position="18"/>
    </location>
</feature>
<evidence type="ECO:0000259" key="4">
    <source>
        <dbReference type="Pfam" id="PF02931"/>
    </source>
</evidence>
<comment type="similarity">
    <text evidence="3">Belongs to the ligand-gated ion channel (TC 1.A.9) family.</text>
</comment>
<gene>
    <name evidence="5" type="ORF">TCAL_14758</name>
</gene>
<protein>
    <recommendedName>
        <fullName evidence="4">Neurotransmitter-gated ion-channel ligand-binding domain-containing protein</fullName>
    </recommendedName>
</protein>
<dbReference type="Proteomes" id="UP000318571">
    <property type="component" value="Chromosome 5"/>
</dbReference>
<comment type="subcellular location">
    <subcellularLocation>
        <location evidence="1">Membrane</location>
        <topology evidence="1">Multi-pass membrane protein</topology>
    </subcellularLocation>
</comment>
<evidence type="ECO:0000256" key="2">
    <source>
        <dbReference type="ARBA" id="ARBA00023136"/>
    </source>
</evidence>
<dbReference type="STRING" id="6832.A0A553PES6"/>
<feature type="chain" id="PRO_5022265608" description="Neurotransmitter-gated ion-channel ligand-binding domain-containing protein" evidence="3">
    <location>
        <begin position="19"/>
        <end position="225"/>
    </location>
</feature>
<name>A0A553PES6_TIGCA</name>
<dbReference type="OMA" id="XANSINT"/>
<evidence type="ECO:0000256" key="1">
    <source>
        <dbReference type="ARBA" id="ARBA00004141"/>
    </source>
</evidence>
<keyword evidence="3" id="KW-0407">Ion channel</keyword>
<keyword evidence="3" id="KW-0406">Ion transport</keyword>
<evidence type="ECO:0000256" key="3">
    <source>
        <dbReference type="RuleBase" id="RU000687"/>
    </source>
</evidence>